<accession>A0A9Q1FXK1</accession>
<organism evidence="2 3">
    <name type="scientific">Synaphobranchus kaupii</name>
    <name type="common">Kaup's arrowtooth eel</name>
    <dbReference type="NCBI Taxonomy" id="118154"/>
    <lineage>
        <taxon>Eukaryota</taxon>
        <taxon>Metazoa</taxon>
        <taxon>Chordata</taxon>
        <taxon>Craniata</taxon>
        <taxon>Vertebrata</taxon>
        <taxon>Euteleostomi</taxon>
        <taxon>Actinopterygii</taxon>
        <taxon>Neopterygii</taxon>
        <taxon>Teleostei</taxon>
        <taxon>Anguilliformes</taxon>
        <taxon>Synaphobranchidae</taxon>
        <taxon>Synaphobranchus</taxon>
    </lineage>
</organism>
<comment type="caution">
    <text evidence="2">The sequence shown here is derived from an EMBL/GenBank/DDBJ whole genome shotgun (WGS) entry which is preliminary data.</text>
</comment>
<reference evidence="2" key="1">
    <citation type="journal article" date="2023" name="Science">
        <title>Genome structures resolve the early diversification of teleost fishes.</title>
        <authorList>
            <person name="Parey E."/>
            <person name="Louis A."/>
            <person name="Montfort J."/>
            <person name="Bouchez O."/>
            <person name="Roques C."/>
            <person name="Iampietro C."/>
            <person name="Lluch J."/>
            <person name="Castinel A."/>
            <person name="Donnadieu C."/>
            <person name="Desvignes T."/>
            <person name="Floi Bucao C."/>
            <person name="Jouanno E."/>
            <person name="Wen M."/>
            <person name="Mejri S."/>
            <person name="Dirks R."/>
            <person name="Jansen H."/>
            <person name="Henkel C."/>
            <person name="Chen W.J."/>
            <person name="Zahm M."/>
            <person name="Cabau C."/>
            <person name="Klopp C."/>
            <person name="Thompson A.W."/>
            <person name="Robinson-Rechavi M."/>
            <person name="Braasch I."/>
            <person name="Lecointre G."/>
            <person name="Bobe J."/>
            <person name="Postlethwait J.H."/>
            <person name="Berthelot C."/>
            <person name="Roest Crollius H."/>
            <person name="Guiguen Y."/>
        </authorList>
    </citation>
    <scope>NUCLEOTIDE SEQUENCE</scope>
    <source>
        <strain evidence="2">WJC10195</strain>
    </source>
</reference>
<gene>
    <name evidence="2" type="ORF">SKAU_G00093050</name>
</gene>
<feature type="compositionally biased region" description="Polar residues" evidence="1">
    <location>
        <begin position="70"/>
        <end position="89"/>
    </location>
</feature>
<evidence type="ECO:0000256" key="1">
    <source>
        <dbReference type="SAM" id="MobiDB-lite"/>
    </source>
</evidence>
<evidence type="ECO:0000313" key="2">
    <source>
        <dbReference type="EMBL" id="KAJ8369277.1"/>
    </source>
</evidence>
<dbReference type="AlphaFoldDB" id="A0A9Q1FXK1"/>
<name>A0A9Q1FXK1_SYNKA</name>
<evidence type="ECO:0000313" key="3">
    <source>
        <dbReference type="Proteomes" id="UP001152622"/>
    </source>
</evidence>
<dbReference type="EMBL" id="JAINUF010000003">
    <property type="protein sequence ID" value="KAJ8369277.1"/>
    <property type="molecule type" value="Genomic_DNA"/>
</dbReference>
<protein>
    <submittedName>
        <fullName evidence="2">Uncharacterized protein</fullName>
    </submittedName>
</protein>
<proteinExistence type="predicted"/>
<feature type="region of interest" description="Disordered" evidence="1">
    <location>
        <begin position="70"/>
        <end position="92"/>
    </location>
</feature>
<keyword evidence="3" id="KW-1185">Reference proteome</keyword>
<sequence>MSLTELEVVRDQRVEVEKMQTQVGERIEEENLKQAILTDRAAAQDHRLQAHLYVNDFSAPHTTTPTSYSLASLGSAPQQSHNHIGSTTDAVPPVLAPPLWLLH</sequence>
<dbReference type="Proteomes" id="UP001152622">
    <property type="component" value="Chromosome 3"/>
</dbReference>